<protein>
    <submittedName>
        <fullName evidence="4">SDR family NAD(P)-dependent oxidoreductase</fullName>
        <ecNumber evidence="4">1.-.-.-</ecNumber>
    </submittedName>
</protein>
<evidence type="ECO:0000256" key="3">
    <source>
        <dbReference type="RuleBase" id="RU000363"/>
    </source>
</evidence>
<gene>
    <name evidence="4" type="ORF">ACFS7Z_13600</name>
</gene>
<proteinExistence type="inferred from homology"/>
<dbReference type="InterPro" id="IPR036291">
    <property type="entry name" value="NAD(P)-bd_dom_sf"/>
</dbReference>
<dbReference type="SUPFAM" id="SSF51735">
    <property type="entry name" value="NAD(P)-binding Rossmann-fold domains"/>
    <property type="match status" value="1"/>
</dbReference>
<dbReference type="Proteomes" id="UP001597641">
    <property type="component" value="Unassembled WGS sequence"/>
</dbReference>
<dbReference type="PRINTS" id="PR00080">
    <property type="entry name" value="SDRFAMILY"/>
</dbReference>
<sequence length="269" mass="29233">MAAPRTHSTYTALITGASAGIGYELAELFAQHGHNLALVARSGGKLQSMAREFTSKYKVNTKVIAADLSKHDAPAKVMAQLKLEDTMVDVLVNNAGFGYYGAFRESDLQRELDMMQLNMVSLTHLCKLFLEQLPKGQHGKIMNVSSTAAFPPAGPYMAVYYASKAYVQSFSEALASELEDENVTVTVLCPGPTETNFKEAANLHGSGLFTKQFVADARSVAKAGYKGMMAGKVVVIPGIHNKLTVLSTRLMPRTILRNVVKRMQQKRGA</sequence>
<accession>A0ABW6BUC5</accession>
<comment type="caution">
    <text evidence="4">The sequence shown here is derived from an EMBL/GenBank/DDBJ whole genome shotgun (WGS) entry which is preliminary data.</text>
</comment>
<dbReference type="GO" id="GO:0016491">
    <property type="term" value="F:oxidoreductase activity"/>
    <property type="evidence" value="ECO:0007669"/>
    <property type="project" value="UniProtKB-KW"/>
</dbReference>
<dbReference type="PIRSF" id="PIRSF000126">
    <property type="entry name" value="11-beta-HSD1"/>
    <property type="match status" value="1"/>
</dbReference>
<keyword evidence="5" id="KW-1185">Reference proteome</keyword>
<keyword evidence="2 4" id="KW-0560">Oxidoreductase</keyword>
<comment type="similarity">
    <text evidence="1 3">Belongs to the short-chain dehydrogenases/reductases (SDR) family.</text>
</comment>
<dbReference type="Gene3D" id="3.40.50.720">
    <property type="entry name" value="NAD(P)-binding Rossmann-like Domain"/>
    <property type="match status" value="1"/>
</dbReference>
<evidence type="ECO:0000256" key="2">
    <source>
        <dbReference type="ARBA" id="ARBA00023002"/>
    </source>
</evidence>
<evidence type="ECO:0000313" key="4">
    <source>
        <dbReference type="EMBL" id="MFD3001403.1"/>
    </source>
</evidence>
<name>A0ABW6BUC5_9BACT</name>
<evidence type="ECO:0000256" key="1">
    <source>
        <dbReference type="ARBA" id="ARBA00006484"/>
    </source>
</evidence>
<dbReference type="Pfam" id="PF00106">
    <property type="entry name" value="adh_short"/>
    <property type="match status" value="1"/>
</dbReference>
<dbReference type="PRINTS" id="PR00081">
    <property type="entry name" value="GDHRDH"/>
</dbReference>
<dbReference type="EMBL" id="JBHUOX010000009">
    <property type="protein sequence ID" value="MFD3001403.1"/>
    <property type="molecule type" value="Genomic_DNA"/>
</dbReference>
<dbReference type="InterPro" id="IPR002347">
    <property type="entry name" value="SDR_fam"/>
</dbReference>
<evidence type="ECO:0000313" key="5">
    <source>
        <dbReference type="Proteomes" id="UP001597641"/>
    </source>
</evidence>
<dbReference type="EC" id="1.-.-.-" evidence="4"/>
<reference evidence="5" key="1">
    <citation type="journal article" date="2019" name="Int. J. Syst. Evol. Microbiol.">
        <title>The Global Catalogue of Microorganisms (GCM) 10K type strain sequencing project: providing services to taxonomists for standard genome sequencing and annotation.</title>
        <authorList>
            <consortium name="The Broad Institute Genomics Platform"/>
            <consortium name="The Broad Institute Genome Sequencing Center for Infectious Disease"/>
            <person name="Wu L."/>
            <person name="Ma J."/>
        </authorList>
    </citation>
    <scope>NUCLEOTIDE SEQUENCE [LARGE SCALE GENOMIC DNA]</scope>
    <source>
        <strain evidence="5">KCTC 23984</strain>
    </source>
</reference>
<dbReference type="PANTHER" id="PTHR44196">
    <property type="entry name" value="DEHYDROGENASE/REDUCTASE SDR FAMILY MEMBER 7B"/>
    <property type="match status" value="1"/>
</dbReference>
<dbReference type="PANTHER" id="PTHR44196:SF2">
    <property type="entry name" value="SHORT-CHAIN DEHYDROGENASE-RELATED"/>
    <property type="match status" value="1"/>
</dbReference>
<organism evidence="4 5">
    <name type="scientific">Pontibacter toksunensis</name>
    <dbReference type="NCBI Taxonomy" id="1332631"/>
    <lineage>
        <taxon>Bacteria</taxon>
        <taxon>Pseudomonadati</taxon>
        <taxon>Bacteroidota</taxon>
        <taxon>Cytophagia</taxon>
        <taxon>Cytophagales</taxon>
        <taxon>Hymenobacteraceae</taxon>
        <taxon>Pontibacter</taxon>
    </lineage>
</organism>
<dbReference type="RefSeq" id="WP_377485452.1">
    <property type="nucleotide sequence ID" value="NZ_JBHUOX010000009.1"/>
</dbReference>